<dbReference type="GO" id="GO:0000118">
    <property type="term" value="C:histone deacetylase complex"/>
    <property type="evidence" value="ECO:0007669"/>
    <property type="project" value="TreeGrafter"/>
</dbReference>
<dbReference type="Pfam" id="PF01448">
    <property type="entry name" value="ELM2"/>
    <property type="match status" value="1"/>
</dbReference>
<evidence type="ECO:0000256" key="9">
    <source>
        <dbReference type="PROSITE-ProRule" id="PRU00042"/>
    </source>
</evidence>
<evidence type="ECO:0000256" key="10">
    <source>
        <dbReference type="SAM" id="MobiDB-lite"/>
    </source>
</evidence>
<comment type="subcellular location">
    <subcellularLocation>
        <location evidence="1">Nucleus</location>
    </subcellularLocation>
</comment>
<dbReference type="GO" id="GO:0003677">
    <property type="term" value="F:DNA binding"/>
    <property type="evidence" value="ECO:0007669"/>
    <property type="project" value="UniProtKB-KW"/>
</dbReference>
<feature type="compositionally biased region" description="Low complexity" evidence="10">
    <location>
        <begin position="267"/>
        <end position="278"/>
    </location>
</feature>
<dbReference type="InterPro" id="IPR051066">
    <property type="entry name" value="Trans_reg/Corepressor"/>
</dbReference>
<feature type="region of interest" description="Disordered" evidence="10">
    <location>
        <begin position="267"/>
        <end position="320"/>
    </location>
</feature>
<dbReference type="FunFam" id="1.10.10.60:FF:000012">
    <property type="entry name" value="Metastasis-associated 1 family, member 3"/>
    <property type="match status" value="1"/>
</dbReference>
<dbReference type="PROSITE" id="PS51156">
    <property type="entry name" value="ELM2"/>
    <property type="match status" value="1"/>
</dbReference>
<evidence type="ECO:0000256" key="3">
    <source>
        <dbReference type="ARBA" id="ARBA00022771"/>
    </source>
</evidence>
<feature type="region of interest" description="Disordered" evidence="10">
    <location>
        <begin position="680"/>
        <end position="702"/>
    </location>
</feature>
<dbReference type="InterPro" id="IPR000949">
    <property type="entry name" value="ELM2_dom"/>
</dbReference>
<evidence type="ECO:0000256" key="6">
    <source>
        <dbReference type="ARBA" id="ARBA00023125"/>
    </source>
</evidence>
<proteinExistence type="predicted"/>
<dbReference type="PANTHER" id="PTHR16089">
    <property type="entry name" value="REST COREPRESSOR COREST PROTEIN-RELATED"/>
    <property type="match status" value="1"/>
</dbReference>
<dbReference type="PROSITE" id="PS00028">
    <property type="entry name" value="ZINC_FINGER_C2H2_1"/>
    <property type="match status" value="1"/>
</dbReference>
<sequence length="857" mass="95434">MDDCSPTHAFPNLHLPQPFHIVLPNHHSSEPGYSSAQPPLPLPSQDDQALSCFPTFDDDQREICNVAERSHLSANSLDEDFNIGGHFEDEERHSWYNQKDTWDGNIESPTDDYYTKANCYRGHRSATSYNSCSQLTHNRKANASYAPKHATYFRDAAHSSGNIGLDYSRINSVSSDVDREDFGSSRGLNEEQSSEVNTNPWLTGENIWREEQSITPQKSLGPNSRTYTQKLDSFSDAFMSQTKRRLPVITTADAQFWDNTVRPRLSCSLDSDSSSPSLPSFPSPPTSNLLSPPPTPLTPASHSPSKVDSPGAGGLSLHGGVQAGEAVGPIQFFPVRPQSLLGPNSPGMVWRFPLLSHCFPQLSGESSSSECNARASVTSSFNFNTGPKTVAQSLVSSSPLVLQSSRALCSPVQHLIHTTSLSSLTPNHQNEDHTTHKSSSLLGTAHNQDPGCPVYTGTTFPSMLQCESRQRRAHFTPQPLLNPLRRGTGLYASTCHKERECGDERRDDPGVLPCINVGPDFQADIPSCLSDNGAEEWSHDEPESPRERLLWKPWDELTNNIAIQDQVEKLLHMSSSSCLPGGGTNTELALHCLHHCRGDVMATLEMLLFSQPMPAGDYHYSGADVWTEREKRLFTVALETNGKDFSLIQTLVKTKTVSQCVEFYYLRKRLDDKQKTLRLEEERVEDGEQSKNATPSSQPTTRQIRLEEMVPVPLLAGSFPCKLCGKMFYKIKSRNAHMKIHRQPQEDWTERKLQQQILSRALNRSLMIQPQSFTENNITIGNGVNLIDTTAADHMNLLTFNSSLSHVIPKRDESLEERERRGRLTQSRAEAGAVQDSYIRQTDRPSQLLAKLAPIDC</sequence>
<protein>
    <recommendedName>
        <fullName evidence="16">Transcriptional-regulating factor 1-like</fullName>
    </recommendedName>
</protein>
<gene>
    <name evidence="14" type="ORF">WMY93_014558</name>
</gene>
<dbReference type="InterPro" id="IPR013087">
    <property type="entry name" value="Znf_C2H2_type"/>
</dbReference>
<dbReference type="AlphaFoldDB" id="A0AAW0NX95"/>
<name>A0AAW0NX95_9GOBI</name>
<evidence type="ECO:0000259" key="11">
    <source>
        <dbReference type="PROSITE" id="PS50157"/>
    </source>
</evidence>
<keyword evidence="6" id="KW-0238">DNA-binding</keyword>
<dbReference type="GO" id="GO:0003714">
    <property type="term" value="F:transcription corepressor activity"/>
    <property type="evidence" value="ECO:0007669"/>
    <property type="project" value="TreeGrafter"/>
</dbReference>
<dbReference type="GO" id="GO:0006357">
    <property type="term" value="P:regulation of transcription by RNA polymerase II"/>
    <property type="evidence" value="ECO:0007669"/>
    <property type="project" value="TreeGrafter"/>
</dbReference>
<keyword evidence="7" id="KW-0804">Transcription</keyword>
<evidence type="ECO:0000313" key="15">
    <source>
        <dbReference type="Proteomes" id="UP001460270"/>
    </source>
</evidence>
<evidence type="ECO:0000313" key="14">
    <source>
        <dbReference type="EMBL" id="KAK7909874.1"/>
    </source>
</evidence>
<dbReference type="InterPro" id="IPR017884">
    <property type="entry name" value="SANT_dom"/>
</dbReference>
<feature type="region of interest" description="Disordered" evidence="10">
    <location>
        <begin position="422"/>
        <end position="445"/>
    </location>
</feature>
<dbReference type="PROSITE" id="PS50157">
    <property type="entry name" value="ZINC_FINGER_C2H2_2"/>
    <property type="match status" value="1"/>
</dbReference>
<feature type="domain" description="ELM2" evidence="12">
    <location>
        <begin position="513"/>
        <end position="611"/>
    </location>
</feature>
<evidence type="ECO:0000256" key="2">
    <source>
        <dbReference type="ARBA" id="ARBA00022723"/>
    </source>
</evidence>
<dbReference type="InterPro" id="IPR009057">
    <property type="entry name" value="Homeodomain-like_sf"/>
</dbReference>
<dbReference type="SMART" id="SM01189">
    <property type="entry name" value="ELM2"/>
    <property type="match status" value="1"/>
</dbReference>
<evidence type="ECO:0000259" key="12">
    <source>
        <dbReference type="PROSITE" id="PS51156"/>
    </source>
</evidence>
<feature type="compositionally biased region" description="Basic and acidic residues" evidence="10">
    <location>
        <begin position="811"/>
        <end position="822"/>
    </location>
</feature>
<evidence type="ECO:0000259" key="13">
    <source>
        <dbReference type="PROSITE" id="PS51293"/>
    </source>
</evidence>
<feature type="compositionally biased region" description="Polar residues" evidence="10">
    <location>
        <begin position="690"/>
        <end position="702"/>
    </location>
</feature>
<keyword evidence="5" id="KW-0805">Transcription regulation</keyword>
<evidence type="ECO:0000256" key="1">
    <source>
        <dbReference type="ARBA" id="ARBA00004123"/>
    </source>
</evidence>
<evidence type="ECO:0000256" key="4">
    <source>
        <dbReference type="ARBA" id="ARBA00022833"/>
    </source>
</evidence>
<feature type="compositionally biased region" description="Pro residues" evidence="10">
    <location>
        <begin position="279"/>
        <end position="297"/>
    </location>
</feature>
<keyword evidence="15" id="KW-1185">Reference proteome</keyword>
<dbReference type="PANTHER" id="PTHR16089:SF43">
    <property type="match status" value="1"/>
</dbReference>
<dbReference type="Gene3D" id="1.10.10.60">
    <property type="entry name" value="Homeodomain-like"/>
    <property type="match status" value="1"/>
</dbReference>
<keyword evidence="3 9" id="KW-0863">Zinc-finger</keyword>
<accession>A0AAW0NX95</accession>
<evidence type="ECO:0000256" key="8">
    <source>
        <dbReference type="ARBA" id="ARBA00023242"/>
    </source>
</evidence>
<dbReference type="SUPFAM" id="SSF46689">
    <property type="entry name" value="Homeodomain-like"/>
    <property type="match status" value="1"/>
</dbReference>
<dbReference type="InterPro" id="IPR001005">
    <property type="entry name" value="SANT/Myb"/>
</dbReference>
<evidence type="ECO:0000256" key="7">
    <source>
        <dbReference type="ARBA" id="ARBA00023163"/>
    </source>
</evidence>
<feature type="region of interest" description="Disordered" evidence="10">
    <location>
        <begin position="811"/>
        <end position="834"/>
    </location>
</feature>
<feature type="compositionally biased region" description="Basic and acidic residues" evidence="10">
    <location>
        <begin position="680"/>
        <end position="689"/>
    </location>
</feature>
<comment type="caution">
    <text evidence="14">The sequence shown here is derived from an EMBL/GenBank/DDBJ whole genome shotgun (WGS) entry which is preliminary data.</text>
</comment>
<keyword evidence="8" id="KW-0539">Nucleus</keyword>
<reference evidence="15" key="1">
    <citation type="submission" date="2024-04" db="EMBL/GenBank/DDBJ databases">
        <title>Salinicola lusitanus LLJ914,a marine bacterium isolated from the Okinawa Trough.</title>
        <authorList>
            <person name="Li J."/>
        </authorList>
    </citation>
    <scope>NUCLEOTIDE SEQUENCE [LARGE SCALE GENOMIC DNA]</scope>
</reference>
<dbReference type="GO" id="GO:0005667">
    <property type="term" value="C:transcription regulator complex"/>
    <property type="evidence" value="ECO:0007669"/>
    <property type="project" value="TreeGrafter"/>
</dbReference>
<evidence type="ECO:0008006" key="16">
    <source>
        <dbReference type="Google" id="ProtNLM"/>
    </source>
</evidence>
<keyword evidence="4" id="KW-0862">Zinc</keyword>
<dbReference type="PROSITE" id="PS51293">
    <property type="entry name" value="SANT"/>
    <property type="match status" value="1"/>
</dbReference>
<dbReference type="EMBL" id="JBBPFD010000010">
    <property type="protein sequence ID" value="KAK7909874.1"/>
    <property type="molecule type" value="Genomic_DNA"/>
</dbReference>
<evidence type="ECO:0000256" key="5">
    <source>
        <dbReference type="ARBA" id="ARBA00023015"/>
    </source>
</evidence>
<keyword evidence="2" id="KW-0479">Metal-binding</keyword>
<organism evidence="14 15">
    <name type="scientific">Mugilogobius chulae</name>
    <name type="common">yellowstripe goby</name>
    <dbReference type="NCBI Taxonomy" id="88201"/>
    <lineage>
        <taxon>Eukaryota</taxon>
        <taxon>Metazoa</taxon>
        <taxon>Chordata</taxon>
        <taxon>Craniata</taxon>
        <taxon>Vertebrata</taxon>
        <taxon>Euteleostomi</taxon>
        <taxon>Actinopterygii</taxon>
        <taxon>Neopterygii</taxon>
        <taxon>Teleostei</taxon>
        <taxon>Neoteleostei</taxon>
        <taxon>Acanthomorphata</taxon>
        <taxon>Gobiaria</taxon>
        <taxon>Gobiiformes</taxon>
        <taxon>Gobioidei</taxon>
        <taxon>Gobiidae</taxon>
        <taxon>Gobionellinae</taxon>
        <taxon>Mugilogobius</taxon>
    </lineage>
</organism>
<dbReference type="Pfam" id="PF00249">
    <property type="entry name" value="Myb_DNA-binding"/>
    <property type="match status" value="1"/>
</dbReference>
<feature type="domain" description="SANT" evidence="13">
    <location>
        <begin position="621"/>
        <end position="672"/>
    </location>
</feature>
<dbReference type="GO" id="GO:0008270">
    <property type="term" value="F:zinc ion binding"/>
    <property type="evidence" value="ECO:0007669"/>
    <property type="project" value="UniProtKB-KW"/>
</dbReference>
<feature type="domain" description="C2H2-type" evidence="11">
    <location>
        <begin position="719"/>
        <end position="746"/>
    </location>
</feature>
<dbReference type="SMART" id="SM00717">
    <property type="entry name" value="SANT"/>
    <property type="match status" value="1"/>
</dbReference>
<dbReference type="Proteomes" id="UP001460270">
    <property type="component" value="Unassembled WGS sequence"/>
</dbReference>